<organism evidence="5 6">
    <name type="scientific">Alcanivorax profundi</name>
    <dbReference type="NCBI Taxonomy" id="2338368"/>
    <lineage>
        <taxon>Bacteria</taxon>
        <taxon>Pseudomonadati</taxon>
        <taxon>Pseudomonadota</taxon>
        <taxon>Gammaproteobacteria</taxon>
        <taxon>Oceanospirillales</taxon>
        <taxon>Alcanivoracaceae</taxon>
        <taxon>Alcanivorax</taxon>
    </lineage>
</organism>
<name>A0A418XWY0_9GAMM</name>
<evidence type="ECO:0000313" key="5">
    <source>
        <dbReference type="EMBL" id="RJG17335.1"/>
    </source>
</evidence>
<accession>A0A418XWY0</accession>
<protein>
    <submittedName>
        <fullName evidence="5">PaaI family thioesterase</fullName>
    </submittedName>
</protein>
<dbReference type="PANTHER" id="PTHR12418:SF19">
    <property type="entry name" value="ACYL-COENZYME A THIOESTERASE THEM4"/>
    <property type="match status" value="1"/>
</dbReference>
<keyword evidence="4" id="KW-0443">Lipid metabolism</keyword>
<sequence>MSEPRYHFKDIRVAETPAPTPRAQLHRDLGKALADLNEQVLRLDAPESKLREYIAHVNQMRDDLAQYGNRDYMEITQRLLAGQGSGDDVTDLVDFEILSGKASPVSPPLELWLDGDTVRGRAHFGMVYQGPPGRVHGGVLALSLDMLMAKTQDYVRQIGMTGTLNIRYLAGTPIQHDVDFEARLIKLDRRKLLCEGSVWVNGQQTVAAEGIWISAHGEYALKPEYAELEAAIRAQ</sequence>
<dbReference type="AlphaFoldDB" id="A0A418XWY0"/>
<dbReference type="GO" id="GO:0016787">
    <property type="term" value="F:hydrolase activity"/>
    <property type="evidence" value="ECO:0007669"/>
    <property type="project" value="UniProtKB-KW"/>
</dbReference>
<proteinExistence type="predicted"/>
<keyword evidence="6" id="KW-1185">Reference proteome</keyword>
<dbReference type="InterPro" id="IPR029069">
    <property type="entry name" value="HotDog_dom_sf"/>
</dbReference>
<dbReference type="PANTHER" id="PTHR12418">
    <property type="entry name" value="ACYL-COENZYME A THIOESTERASE THEM4"/>
    <property type="match status" value="1"/>
</dbReference>
<dbReference type="EMBL" id="QYYA01000003">
    <property type="protein sequence ID" value="RJG17335.1"/>
    <property type="molecule type" value="Genomic_DNA"/>
</dbReference>
<evidence type="ECO:0000256" key="2">
    <source>
        <dbReference type="ARBA" id="ARBA00022801"/>
    </source>
</evidence>
<evidence type="ECO:0000313" key="6">
    <source>
        <dbReference type="Proteomes" id="UP000283734"/>
    </source>
</evidence>
<reference evidence="5 6" key="1">
    <citation type="submission" date="2018-09" db="EMBL/GenBank/DDBJ databases">
        <title>Alcanivorax profundi sp. nov., isolated from 1000 m-depth seawater of the Mariana Trench.</title>
        <authorList>
            <person name="Liu J."/>
        </authorList>
    </citation>
    <scope>NUCLEOTIDE SEQUENCE [LARGE SCALE GENOMIC DNA]</scope>
    <source>
        <strain evidence="5 6">MTEO17</strain>
    </source>
</reference>
<dbReference type="GO" id="GO:0006631">
    <property type="term" value="P:fatty acid metabolic process"/>
    <property type="evidence" value="ECO:0007669"/>
    <property type="project" value="UniProtKB-KW"/>
</dbReference>
<evidence type="ECO:0000256" key="4">
    <source>
        <dbReference type="ARBA" id="ARBA00023098"/>
    </source>
</evidence>
<evidence type="ECO:0000256" key="3">
    <source>
        <dbReference type="ARBA" id="ARBA00022832"/>
    </source>
</evidence>
<keyword evidence="3" id="KW-0276">Fatty acid metabolism</keyword>
<comment type="caution">
    <text evidence="5">The sequence shown here is derived from an EMBL/GenBank/DDBJ whole genome shotgun (WGS) entry which is preliminary data.</text>
</comment>
<dbReference type="Proteomes" id="UP000283734">
    <property type="component" value="Unassembled WGS sequence"/>
</dbReference>
<dbReference type="Gene3D" id="3.10.129.10">
    <property type="entry name" value="Hotdog Thioesterase"/>
    <property type="match status" value="1"/>
</dbReference>
<dbReference type="SUPFAM" id="SSF54637">
    <property type="entry name" value="Thioesterase/thiol ester dehydrase-isomerase"/>
    <property type="match status" value="1"/>
</dbReference>
<dbReference type="InterPro" id="IPR052365">
    <property type="entry name" value="THEM4/THEM5_acyl-CoA_thioest"/>
</dbReference>
<keyword evidence="2" id="KW-0378">Hydrolase</keyword>
<gene>
    <name evidence="5" type="ORF">D4A39_11460</name>
</gene>
<keyword evidence="1" id="KW-0963">Cytoplasm</keyword>
<dbReference type="RefSeq" id="WP_119918139.1">
    <property type="nucleotide sequence ID" value="NZ_QYYA01000003.1"/>
</dbReference>
<evidence type="ECO:0000256" key="1">
    <source>
        <dbReference type="ARBA" id="ARBA00022490"/>
    </source>
</evidence>
<dbReference type="CDD" id="cd03443">
    <property type="entry name" value="PaaI_thioesterase"/>
    <property type="match status" value="1"/>
</dbReference>
<dbReference type="OrthoDB" id="5242242at2"/>